<accession>A0ABM7Y0N4</accession>
<dbReference type="EMBL" id="AP025637">
    <property type="protein sequence ID" value="BDG71339.1"/>
    <property type="molecule type" value="Genomic_DNA"/>
</dbReference>
<dbReference type="Proteomes" id="UP000831327">
    <property type="component" value="Chromosome"/>
</dbReference>
<name>A0ABM7Y0N4_9PROT</name>
<proteinExistence type="predicted"/>
<dbReference type="RefSeq" id="WP_244458617.1">
    <property type="nucleotide sequence ID" value="NZ_AP025637.1"/>
</dbReference>
<evidence type="ECO:0000313" key="2">
    <source>
        <dbReference type="Proteomes" id="UP000831327"/>
    </source>
</evidence>
<reference evidence="1 2" key="1">
    <citation type="journal article" date="2016" name="Microbes Environ.">
        <title>Phylogenetically diverse aerobic anoxygenic phototrophic bacteria isolated from epilithic biofilms in Tama river, Japan.</title>
        <authorList>
            <person name="Hirose S."/>
            <person name="Matsuura K."/>
            <person name="Haruta S."/>
        </authorList>
    </citation>
    <scope>NUCLEOTIDE SEQUENCE [LARGE SCALE GENOMIC DNA]</scope>
    <source>
        <strain evidence="1 2">S08</strain>
    </source>
</reference>
<dbReference type="InterPro" id="IPR021724">
    <property type="entry name" value="DUF3297"/>
</dbReference>
<organism evidence="1 2">
    <name type="scientific">Roseomonas fluvialis</name>
    <dbReference type="NCBI Taxonomy" id="1750527"/>
    <lineage>
        <taxon>Bacteria</taxon>
        <taxon>Pseudomonadati</taxon>
        <taxon>Pseudomonadota</taxon>
        <taxon>Alphaproteobacteria</taxon>
        <taxon>Acetobacterales</taxon>
        <taxon>Roseomonadaceae</taxon>
        <taxon>Roseomonas</taxon>
    </lineage>
</organism>
<dbReference type="GO" id="GO:0004601">
    <property type="term" value="F:peroxidase activity"/>
    <property type="evidence" value="ECO:0007669"/>
    <property type="project" value="UniProtKB-KW"/>
</dbReference>
<dbReference type="Pfam" id="PF11730">
    <property type="entry name" value="DUF3297"/>
    <property type="match status" value="1"/>
</dbReference>
<evidence type="ECO:0000313" key="1">
    <source>
        <dbReference type="EMBL" id="BDG71339.1"/>
    </source>
</evidence>
<protein>
    <submittedName>
        <fullName evidence="1">Glutathione peroxidase</fullName>
    </submittedName>
</protein>
<sequence>MTDTLPDRLSTDPASPYFNEELLSRGVGIRFRGQEKTNVEEYCVSEGWVRVSMGKAVDRRGKPLTLKLTGPVEPYLRAPA</sequence>
<gene>
    <name evidence="1" type="ORF">Rmf_12680</name>
</gene>
<keyword evidence="1" id="KW-0575">Peroxidase</keyword>
<keyword evidence="2" id="KW-1185">Reference proteome</keyword>
<keyword evidence="1" id="KW-0560">Oxidoreductase</keyword>